<dbReference type="Proteomes" id="UP001075354">
    <property type="component" value="Chromosome 15"/>
</dbReference>
<comment type="caution">
    <text evidence="1">The sequence shown here is derived from an EMBL/GenBank/DDBJ whole genome shotgun (WGS) entry which is preliminary data.</text>
</comment>
<sequence>MRHILDSTWAGLCVLERRDCTSETSHPLMTAFVGSITPFGQLDERQQAAVHAVHASFMDSEQDGKTACLLAIRFRLLPLRRNFFKKINIKKNGHCVDTTLFYEAALKVI</sequence>
<organism evidence="1 2">
    <name type="scientific">Megalurothrips usitatus</name>
    <name type="common">bean blossom thrips</name>
    <dbReference type="NCBI Taxonomy" id="439358"/>
    <lineage>
        <taxon>Eukaryota</taxon>
        <taxon>Metazoa</taxon>
        <taxon>Ecdysozoa</taxon>
        <taxon>Arthropoda</taxon>
        <taxon>Hexapoda</taxon>
        <taxon>Insecta</taxon>
        <taxon>Pterygota</taxon>
        <taxon>Neoptera</taxon>
        <taxon>Paraneoptera</taxon>
        <taxon>Thysanoptera</taxon>
        <taxon>Terebrantia</taxon>
        <taxon>Thripoidea</taxon>
        <taxon>Thripidae</taxon>
        <taxon>Megalurothrips</taxon>
    </lineage>
</organism>
<name>A0AAV7X325_9NEOP</name>
<accession>A0AAV7X325</accession>
<evidence type="ECO:0000313" key="1">
    <source>
        <dbReference type="EMBL" id="KAJ1520318.1"/>
    </source>
</evidence>
<keyword evidence="2" id="KW-1185">Reference proteome</keyword>
<dbReference type="EMBL" id="JAPTSV010000015">
    <property type="protein sequence ID" value="KAJ1520318.1"/>
    <property type="molecule type" value="Genomic_DNA"/>
</dbReference>
<evidence type="ECO:0000313" key="2">
    <source>
        <dbReference type="Proteomes" id="UP001075354"/>
    </source>
</evidence>
<proteinExistence type="predicted"/>
<reference evidence="1" key="1">
    <citation type="submission" date="2022-12" db="EMBL/GenBank/DDBJ databases">
        <title>Chromosome-level genome assembly of the bean flower thrips Megalurothrips usitatus.</title>
        <authorList>
            <person name="Ma L."/>
            <person name="Liu Q."/>
            <person name="Li H."/>
            <person name="Cai W."/>
        </authorList>
    </citation>
    <scope>NUCLEOTIDE SEQUENCE</scope>
    <source>
        <strain evidence="1">Cailab_2022a</strain>
    </source>
</reference>
<gene>
    <name evidence="1" type="ORF">ONE63_004517</name>
</gene>
<dbReference type="AlphaFoldDB" id="A0AAV7X325"/>
<protein>
    <submittedName>
        <fullName evidence="1">Uncharacterized protein</fullName>
    </submittedName>
</protein>